<organism evidence="1 2">
    <name type="scientific">Legionella longbeachae serogroup 1 (strain NSW150)</name>
    <dbReference type="NCBI Taxonomy" id="661367"/>
    <lineage>
        <taxon>Bacteria</taxon>
        <taxon>Pseudomonadati</taxon>
        <taxon>Pseudomonadota</taxon>
        <taxon>Gammaproteobacteria</taxon>
        <taxon>Legionellales</taxon>
        <taxon>Legionellaceae</taxon>
        <taxon>Legionella</taxon>
    </lineage>
</organism>
<protein>
    <submittedName>
        <fullName evidence="1">Uncharacterized protein</fullName>
    </submittedName>
</protein>
<dbReference type="EMBL" id="FN650140">
    <property type="protein sequence ID" value="CBJ10421.1"/>
    <property type="molecule type" value="Genomic_DNA"/>
</dbReference>
<name>D3HNF8_LEGLN</name>
<evidence type="ECO:0000313" key="2">
    <source>
        <dbReference type="Proteomes" id="UP000001060"/>
    </source>
</evidence>
<dbReference type="Proteomes" id="UP000001060">
    <property type="component" value="Chromosome"/>
</dbReference>
<keyword evidence="2" id="KW-1185">Reference proteome</keyword>
<dbReference type="KEGG" id="llo:LLO_0096"/>
<dbReference type="AlphaFoldDB" id="D3HNF8"/>
<dbReference type="RefSeq" id="WP_003633673.1">
    <property type="nucleotide sequence ID" value="NC_013861.1"/>
</dbReference>
<evidence type="ECO:0000313" key="1">
    <source>
        <dbReference type="EMBL" id="CBJ10421.1"/>
    </source>
</evidence>
<dbReference type="GeneID" id="40924323"/>
<dbReference type="HOGENOM" id="CLU_2880358_0_0_6"/>
<sequence>MVRHDDFSVPIGYDVKDGLSPRKQEDALLAKTLREEFEKSRQTDLSSHHIQYILHQQLPQLTS</sequence>
<gene>
    <name evidence="1" type="ordered locus">LLO_0096</name>
</gene>
<reference evidence="1 2" key="1">
    <citation type="journal article" date="2010" name="PLoS Genet.">
        <title>Analysis of the Legionella longbeachae genome and transcriptome uncovers unique strategies to cause Legionnaires' disease.</title>
        <authorList>
            <person name="Cazalet C."/>
            <person name="Gomez-Valero L."/>
            <person name="Rusniok C."/>
            <person name="Lomma M."/>
            <person name="Dervins-Ravault D."/>
            <person name="Newton H."/>
            <person name="Sansom F."/>
            <person name="Jarraud S."/>
            <person name="Zidane N."/>
            <person name="Ma L."/>
            <person name="Bouchier C."/>
            <person name="Etienne J."/>
            <person name="Hartland E."/>
            <person name="Buchrieser C."/>
        </authorList>
    </citation>
    <scope>NUCLEOTIDE SEQUENCE [LARGE SCALE GENOMIC DNA]</scope>
    <source>
        <strain evidence="1 2">NSW150</strain>
    </source>
</reference>
<proteinExistence type="predicted"/>
<accession>D3HNF8</accession>